<organism evidence="2">
    <name type="scientific">Rosellinia necatrix</name>
    <name type="common">White root-rot fungus</name>
    <dbReference type="NCBI Taxonomy" id="77044"/>
    <lineage>
        <taxon>Eukaryota</taxon>
        <taxon>Fungi</taxon>
        <taxon>Dikarya</taxon>
        <taxon>Ascomycota</taxon>
        <taxon>Pezizomycotina</taxon>
        <taxon>Sordariomycetes</taxon>
        <taxon>Xylariomycetidae</taxon>
        <taxon>Xylariales</taxon>
        <taxon>Xylariaceae</taxon>
        <taxon>Rosellinia</taxon>
    </lineage>
</organism>
<keyword evidence="3" id="KW-1185">Reference proteome</keyword>
<dbReference type="PRINTS" id="PR01217">
    <property type="entry name" value="PRICHEXTENSN"/>
</dbReference>
<protein>
    <submittedName>
        <fullName evidence="2">Uncharacterized protein</fullName>
    </submittedName>
</protein>
<name>A0A1W2TNL5_ROSNE</name>
<dbReference type="EMBL" id="DF977489">
    <property type="protein sequence ID" value="GAP89970.2"/>
    <property type="molecule type" value="Genomic_DNA"/>
</dbReference>
<evidence type="ECO:0000313" key="3">
    <source>
        <dbReference type="Proteomes" id="UP000054516"/>
    </source>
</evidence>
<feature type="compositionally biased region" description="Basic residues" evidence="1">
    <location>
        <begin position="56"/>
        <end position="66"/>
    </location>
</feature>
<feature type="compositionally biased region" description="Low complexity" evidence="1">
    <location>
        <begin position="7"/>
        <end position="25"/>
    </location>
</feature>
<evidence type="ECO:0000256" key="1">
    <source>
        <dbReference type="SAM" id="MobiDB-lite"/>
    </source>
</evidence>
<sequence>MAGGSQKGKQASGSPASGEAPSSNAQVSNPAGQSQQQPPDSSDAELFFSPEAIAERKRKREKRIARARLAGVIISSDDSACDSGEDEPSHPPEPIPARPSLATGDGTGQYTDPTTVARTALALIPGGAIDQTTGARLPPPPPPPAVVNAPPPAGYYYPPRWAYASQQHYHRHYPQSYSVPQPTPAAIARGPLPAPTLYVPAAARPPFFFPAPLRPLPPPPAGSRPLPHFPELFSSVTDPRNPPPLPGQPGSLTDPQGPPPIRRRPLPDLASRSRRARCADLRSLLFA</sequence>
<proteinExistence type="predicted"/>
<feature type="region of interest" description="Disordered" evidence="1">
    <location>
        <begin position="1"/>
        <end position="112"/>
    </location>
</feature>
<accession>A0A1W2TNL5</accession>
<evidence type="ECO:0000313" key="2">
    <source>
        <dbReference type="EMBL" id="GAP89970.2"/>
    </source>
</evidence>
<dbReference type="Proteomes" id="UP000054516">
    <property type="component" value="Unassembled WGS sequence"/>
</dbReference>
<gene>
    <name evidence="2" type="ORF">SAMD00023353_4400790</name>
</gene>
<feature type="region of interest" description="Disordered" evidence="1">
    <location>
        <begin position="219"/>
        <end position="274"/>
    </location>
</feature>
<dbReference type="AlphaFoldDB" id="A0A1W2TNL5"/>
<reference evidence="2" key="1">
    <citation type="submission" date="2016-03" db="EMBL/GenBank/DDBJ databases">
        <title>Draft genome sequence of Rosellinia necatrix.</title>
        <authorList>
            <person name="Kanematsu S."/>
        </authorList>
    </citation>
    <scope>NUCLEOTIDE SEQUENCE [LARGE SCALE GENOMIC DNA]</scope>
    <source>
        <strain evidence="2">W97</strain>
    </source>
</reference>